<sequence length="242" mass="25438">MYQKAHFQFKQTIVTILADKTEFIDIAKEEILKSRLIIENYIAQNPFFEVTLEAYDIDKNAPPLILKMIEAGNTFDIGPMSAVAGTIAGAAVEKMKKCGASFALVDNGGDMAIFNQTDKPTVVGIYAGSGSVQNLGFSVDPSDEIIGICTSSGTVGPSISFGKADAAIIFSKNLPLADSAATALGNALKEQGAENIENALSVVSNVDGIDGAVLIQGENIGFVGKVPQLVKANVDYDIITKG</sequence>
<comment type="caution">
    <text evidence="2">The sequence shown here is derived from an EMBL/GenBank/DDBJ whole genome shotgun (WGS) entry which is preliminary data.</text>
</comment>
<evidence type="ECO:0000313" key="2">
    <source>
        <dbReference type="EMBL" id="TDQ68332.1"/>
    </source>
</evidence>
<dbReference type="OrthoDB" id="50299at2157"/>
<name>A0A484F478_9EURY</name>
<reference evidence="2 3" key="1">
    <citation type="submission" date="2019-03" db="EMBL/GenBank/DDBJ databases">
        <title>Genomic Encyclopedia of Type Strains, Phase IV (KMG-IV): sequencing the most valuable type-strain genomes for metagenomic binning, comparative biology and taxonomic classification.</title>
        <authorList>
            <person name="Goeker M."/>
        </authorList>
    </citation>
    <scope>NUCLEOTIDE SEQUENCE [LARGE SCALE GENOMIC DNA]</scope>
    <source>
        <strain evidence="2 3">DSM 13328</strain>
    </source>
</reference>
<dbReference type="Proteomes" id="UP000294855">
    <property type="component" value="Unassembled WGS sequence"/>
</dbReference>
<keyword evidence="3" id="KW-1185">Reference proteome</keyword>
<dbReference type="RefSeq" id="WP_133517711.1">
    <property type="nucleotide sequence ID" value="NZ_JAHDUW010000004.1"/>
</dbReference>
<dbReference type="SUPFAM" id="SSF143631">
    <property type="entry name" value="ApbE-like"/>
    <property type="match status" value="1"/>
</dbReference>
<comment type="similarity">
    <text evidence="1">Belongs to the UPF0280 family.</text>
</comment>
<protein>
    <recommendedName>
        <fullName evidence="1">UPF0280 protein C7391_1275</fullName>
    </recommendedName>
</protein>
<proteinExistence type="inferred from homology"/>
<gene>
    <name evidence="2" type="ORF">C7391_1275</name>
</gene>
<dbReference type="InterPro" id="IPR037456">
    <property type="entry name" value="MA1715-like"/>
</dbReference>
<dbReference type="PIRSF" id="PIRSF006421">
    <property type="entry name" value="UCP006421"/>
    <property type="match status" value="1"/>
</dbReference>
<evidence type="ECO:0000256" key="1">
    <source>
        <dbReference type="HAMAP-Rule" id="MF_01079"/>
    </source>
</evidence>
<dbReference type="EMBL" id="SNYS01000009">
    <property type="protein sequence ID" value="TDQ68332.1"/>
    <property type="molecule type" value="Genomic_DNA"/>
</dbReference>
<dbReference type="Gene3D" id="3.10.520.10">
    <property type="entry name" value="ApbE-like domains"/>
    <property type="match status" value="1"/>
</dbReference>
<dbReference type="NCBIfam" id="NF003324">
    <property type="entry name" value="PRK04334.1-4"/>
    <property type="match status" value="1"/>
</dbReference>
<evidence type="ECO:0000313" key="3">
    <source>
        <dbReference type="Proteomes" id="UP000294855"/>
    </source>
</evidence>
<dbReference type="HAMAP" id="MF_01079">
    <property type="entry name" value="UPF0280"/>
    <property type="match status" value="1"/>
</dbReference>
<dbReference type="AlphaFoldDB" id="A0A484F478"/>
<organism evidence="2 3">
    <name type="scientific">Methanimicrococcus blatticola</name>
    <dbReference type="NCBI Taxonomy" id="91560"/>
    <lineage>
        <taxon>Archaea</taxon>
        <taxon>Methanobacteriati</taxon>
        <taxon>Methanobacteriota</taxon>
        <taxon>Stenosarchaea group</taxon>
        <taxon>Methanomicrobia</taxon>
        <taxon>Methanosarcinales</taxon>
        <taxon>Methanosarcinaceae</taxon>
        <taxon>Methanimicrococcus</taxon>
    </lineage>
</organism>
<dbReference type="InterPro" id="IPR003374">
    <property type="entry name" value="ApbE-like_sf"/>
</dbReference>
<dbReference type="InterPro" id="IPR007183">
    <property type="entry name" value="UPF0280"/>
</dbReference>
<accession>A0A484F478</accession>